<evidence type="ECO:0000313" key="2">
    <source>
        <dbReference type="EMBL" id="RCV12113.1"/>
    </source>
</evidence>
<sequence length="101" mass="11035">MIRSLCGHATSFCSRVAPEGKLDVRDRRGAACTVRGVDACARTGGWPFSRPMASSSSTCSPQRPRHAPDRHRRTGSHGRLIAGRQLRALRSQAARARTPRI</sequence>
<accession>A0A368Q2P3</accession>
<organism evidence="2">
    <name type="scientific">Setaria italica</name>
    <name type="common">Foxtail millet</name>
    <name type="synonym">Panicum italicum</name>
    <dbReference type="NCBI Taxonomy" id="4555"/>
    <lineage>
        <taxon>Eukaryota</taxon>
        <taxon>Viridiplantae</taxon>
        <taxon>Streptophyta</taxon>
        <taxon>Embryophyta</taxon>
        <taxon>Tracheophyta</taxon>
        <taxon>Spermatophyta</taxon>
        <taxon>Magnoliopsida</taxon>
        <taxon>Liliopsida</taxon>
        <taxon>Poales</taxon>
        <taxon>Poaceae</taxon>
        <taxon>PACMAD clade</taxon>
        <taxon>Panicoideae</taxon>
        <taxon>Panicodae</taxon>
        <taxon>Paniceae</taxon>
        <taxon>Cenchrinae</taxon>
        <taxon>Setaria</taxon>
    </lineage>
</organism>
<reference evidence="2" key="1">
    <citation type="journal article" date="2012" name="Nat. Biotechnol.">
        <title>Reference genome sequence of the model plant Setaria.</title>
        <authorList>
            <person name="Bennetzen J.L."/>
            <person name="Schmutz J."/>
            <person name="Wang H."/>
            <person name="Percifield R."/>
            <person name="Hawkins J."/>
            <person name="Pontaroli A.C."/>
            <person name="Estep M."/>
            <person name="Feng L."/>
            <person name="Vaughn J.N."/>
            <person name="Grimwood J."/>
            <person name="Jenkins J."/>
            <person name="Barry K."/>
            <person name="Lindquist E."/>
            <person name="Hellsten U."/>
            <person name="Deshpande S."/>
            <person name="Wang X."/>
            <person name="Wu X."/>
            <person name="Mitros T."/>
            <person name="Triplett J."/>
            <person name="Yang X."/>
            <person name="Ye C.Y."/>
            <person name="Mauro-Herrera M."/>
            <person name="Wang L."/>
            <person name="Li P."/>
            <person name="Sharma M."/>
            <person name="Sharma R."/>
            <person name="Ronald P.C."/>
            <person name="Panaud O."/>
            <person name="Kellogg E.A."/>
            <person name="Brutnell T.P."/>
            <person name="Doust A.N."/>
            <person name="Tuskan G.A."/>
            <person name="Rokhsar D."/>
            <person name="Devos K.M."/>
        </authorList>
    </citation>
    <scope>NUCLEOTIDE SEQUENCE [LARGE SCALE GENOMIC DNA]</scope>
    <source>
        <strain evidence="2">Yugu1</strain>
    </source>
</reference>
<dbReference type="AlphaFoldDB" id="A0A368Q2P3"/>
<feature type="compositionally biased region" description="Polar residues" evidence="1">
    <location>
        <begin position="52"/>
        <end position="61"/>
    </location>
</feature>
<feature type="region of interest" description="Disordered" evidence="1">
    <location>
        <begin position="51"/>
        <end position="78"/>
    </location>
</feature>
<dbReference type="EMBL" id="CM003529">
    <property type="protein sequence ID" value="RCV12113.1"/>
    <property type="molecule type" value="Genomic_DNA"/>
</dbReference>
<proteinExistence type="predicted"/>
<reference evidence="2" key="2">
    <citation type="submission" date="2015-07" db="EMBL/GenBank/DDBJ databases">
        <authorList>
            <person name="Noorani M."/>
        </authorList>
    </citation>
    <scope>NUCLEOTIDE SEQUENCE</scope>
    <source>
        <strain evidence="2">Yugu1</strain>
    </source>
</reference>
<gene>
    <name evidence="2" type="ORF">SETIT_2G243100v2</name>
</gene>
<evidence type="ECO:0000256" key="1">
    <source>
        <dbReference type="SAM" id="MobiDB-lite"/>
    </source>
</evidence>
<protein>
    <submittedName>
        <fullName evidence="2">Uncharacterized protein</fullName>
    </submittedName>
</protein>
<name>A0A368Q2P3_SETIT</name>
<feature type="compositionally biased region" description="Basic residues" evidence="1">
    <location>
        <begin position="63"/>
        <end position="76"/>
    </location>
</feature>